<dbReference type="InterPro" id="IPR051199">
    <property type="entry name" value="LPS_LOS_Heptosyltrfase"/>
</dbReference>
<dbReference type="GeneID" id="61229904"/>
<name>A0A855SFC8_PHOAN</name>
<evidence type="ECO:0000256" key="1">
    <source>
        <dbReference type="ARBA" id="ARBA00022676"/>
    </source>
</evidence>
<dbReference type="AlphaFoldDB" id="A0A855SFC8"/>
<gene>
    <name evidence="3" type="ORF">C0W41_04650</name>
</gene>
<dbReference type="Gene3D" id="3.40.50.2000">
    <property type="entry name" value="Glycogen Phosphorylase B"/>
    <property type="match status" value="2"/>
</dbReference>
<organism evidence="3 4">
    <name type="scientific">Photobacterium angustum</name>
    <dbReference type="NCBI Taxonomy" id="661"/>
    <lineage>
        <taxon>Bacteria</taxon>
        <taxon>Pseudomonadati</taxon>
        <taxon>Pseudomonadota</taxon>
        <taxon>Gammaproteobacteria</taxon>
        <taxon>Vibrionales</taxon>
        <taxon>Vibrionaceae</taxon>
        <taxon>Photobacterium</taxon>
    </lineage>
</organism>
<comment type="caution">
    <text evidence="3">The sequence shown here is derived from an EMBL/GenBank/DDBJ whole genome shotgun (WGS) entry which is preliminary data.</text>
</comment>
<dbReference type="SUPFAM" id="SSF53756">
    <property type="entry name" value="UDP-Glycosyltransferase/glycogen phosphorylase"/>
    <property type="match status" value="1"/>
</dbReference>
<sequence length="333" mass="37939">MLKKFISSIFNRRVNKLSSINSLPEKPNVFINATFQIGDYFAMSPIIEAVKAKWPEANVVVLCTKKNEDVVKYDTRVNYICLPKEREWYKYPTILKKKINCNVDLLIEVSSIEKPHRSIVGFTLKPDLTIGHDCYQHSCIQNPPIQFDNDNISKPECWSKLMAAYGFTQPPALFKVFAKENDKMEMLINSKNLKDYLIFNPFASRNSRSLSIKKSIDILTKLKNDGFNCVFILPSYIKNKDVWESKLAPVSSVCCVDSIQDAIYLIERSKGVISVDTAIIHIASAYNIPTIGLFKESQLECKLWHPQSSKKHVGALTGNVEDIINSRIFTTNE</sequence>
<dbReference type="Pfam" id="PF01075">
    <property type="entry name" value="Glyco_transf_9"/>
    <property type="match status" value="1"/>
</dbReference>
<evidence type="ECO:0000256" key="2">
    <source>
        <dbReference type="ARBA" id="ARBA00022679"/>
    </source>
</evidence>
<accession>A0A855SFC8</accession>
<dbReference type="PANTHER" id="PTHR30160">
    <property type="entry name" value="TETRAACYLDISACCHARIDE 4'-KINASE-RELATED"/>
    <property type="match status" value="1"/>
</dbReference>
<dbReference type="GO" id="GO:0005829">
    <property type="term" value="C:cytosol"/>
    <property type="evidence" value="ECO:0007669"/>
    <property type="project" value="TreeGrafter"/>
</dbReference>
<dbReference type="RefSeq" id="WP_045083664.1">
    <property type="nucleotide sequence ID" value="NZ_JZSV01000007.1"/>
</dbReference>
<dbReference type="Proteomes" id="UP000241440">
    <property type="component" value="Unassembled WGS sequence"/>
</dbReference>
<proteinExistence type="predicted"/>
<evidence type="ECO:0000313" key="3">
    <source>
        <dbReference type="EMBL" id="PSX08396.1"/>
    </source>
</evidence>
<evidence type="ECO:0000313" key="4">
    <source>
        <dbReference type="Proteomes" id="UP000241440"/>
    </source>
</evidence>
<dbReference type="GO" id="GO:0008713">
    <property type="term" value="F:ADP-heptose-lipopolysaccharide heptosyltransferase activity"/>
    <property type="evidence" value="ECO:0007669"/>
    <property type="project" value="TreeGrafter"/>
</dbReference>
<dbReference type="EMBL" id="PYOY01000002">
    <property type="protein sequence ID" value="PSX08396.1"/>
    <property type="molecule type" value="Genomic_DNA"/>
</dbReference>
<keyword evidence="2 3" id="KW-0808">Transferase</keyword>
<keyword evidence="1" id="KW-0328">Glycosyltransferase</keyword>
<dbReference type="GO" id="GO:0009244">
    <property type="term" value="P:lipopolysaccharide core region biosynthetic process"/>
    <property type="evidence" value="ECO:0007669"/>
    <property type="project" value="TreeGrafter"/>
</dbReference>
<reference evidence="3 4" key="1">
    <citation type="submission" date="2018-01" db="EMBL/GenBank/DDBJ databases">
        <title>Whole genome sequencing of Histamine producing bacteria.</title>
        <authorList>
            <person name="Butler K."/>
        </authorList>
    </citation>
    <scope>NUCLEOTIDE SEQUENCE [LARGE SCALE GENOMIC DNA]</scope>
    <source>
        <strain evidence="3 4">A2-1</strain>
    </source>
</reference>
<protein>
    <submittedName>
        <fullName evidence="3">Lipopolysaccharide heptosyltransferase family protein</fullName>
    </submittedName>
</protein>
<dbReference type="InterPro" id="IPR002201">
    <property type="entry name" value="Glyco_trans_9"/>
</dbReference>